<comment type="caution">
    <text evidence="1">The sequence shown here is derived from an EMBL/GenBank/DDBJ whole genome shotgun (WGS) entry which is preliminary data.</text>
</comment>
<evidence type="ECO:0000313" key="1">
    <source>
        <dbReference type="EMBL" id="MFC5547759.1"/>
    </source>
</evidence>
<accession>A0ABW0RSD6</accession>
<dbReference type="EMBL" id="JBHSMZ010000002">
    <property type="protein sequence ID" value="MFC5547759.1"/>
    <property type="molecule type" value="Genomic_DNA"/>
</dbReference>
<dbReference type="Proteomes" id="UP001596086">
    <property type="component" value="Unassembled WGS sequence"/>
</dbReference>
<name>A0ABW0RSD6_9BURK</name>
<protein>
    <recommendedName>
        <fullName evidence="3">DUF2486 family protein</fullName>
    </recommendedName>
</protein>
<evidence type="ECO:0000313" key="2">
    <source>
        <dbReference type="Proteomes" id="UP001596086"/>
    </source>
</evidence>
<keyword evidence="2" id="KW-1185">Reference proteome</keyword>
<dbReference type="RefSeq" id="WP_379767682.1">
    <property type="nucleotide sequence ID" value="NZ_JBHSMZ010000002.1"/>
</dbReference>
<sequence>MTDTPSFDEIPVLTEVVADKAPVPAIVPGVPSSAADAVAEDAPPADAAADAPVAEELEAIPVLDALPERAAAEAAPAQSAALDDEAWRALEERLVTRVLDRLQPRIDVVLEDQVRDQMAVVLDHVAERLGVELRSALQQSIEHVVARAVQQELAHLIARQS</sequence>
<proteinExistence type="predicted"/>
<reference evidence="2" key="1">
    <citation type="journal article" date="2019" name="Int. J. Syst. Evol. Microbiol.">
        <title>The Global Catalogue of Microorganisms (GCM) 10K type strain sequencing project: providing services to taxonomists for standard genome sequencing and annotation.</title>
        <authorList>
            <consortium name="The Broad Institute Genomics Platform"/>
            <consortium name="The Broad Institute Genome Sequencing Center for Infectious Disease"/>
            <person name="Wu L."/>
            <person name="Ma J."/>
        </authorList>
    </citation>
    <scope>NUCLEOTIDE SEQUENCE [LARGE SCALE GENOMIC DNA]</scope>
    <source>
        <strain evidence="2">CGMCC 4.5798</strain>
    </source>
</reference>
<organism evidence="1 2">
    <name type="scientific">Massilia aerilata</name>
    <dbReference type="NCBI Taxonomy" id="453817"/>
    <lineage>
        <taxon>Bacteria</taxon>
        <taxon>Pseudomonadati</taxon>
        <taxon>Pseudomonadota</taxon>
        <taxon>Betaproteobacteria</taxon>
        <taxon>Burkholderiales</taxon>
        <taxon>Oxalobacteraceae</taxon>
        <taxon>Telluria group</taxon>
        <taxon>Massilia</taxon>
    </lineage>
</organism>
<evidence type="ECO:0008006" key="3">
    <source>
        <dbReference type="Google" id="ProtNLM"/>
    </source>
</evidence>
<gene>
    <name evidence="1" type="ORF">ACFPO9_04435</name>
</gene>